<organism evidence="2 3">
    <name type="scientific">Pseudonocardia spirodelae</name>
    <dbReference type="NCBI Taxonomy" id="3133431"/>
    <lineage>
        <taxon>Bacteria</taxon>
        <taxon>Bacillati</taxon>
        <taxon>Actinomycetota</taxon>
        <taxon>Actinomycetes</taxon>
        <taxon>Pseudonocardiales</taxon>
        <taxon>Pseudonocardiaceae</taxon>
        <taxon>Pseudonocardia</taxon>
    </lineage>
</organism>
<dbReference type="Proteomes" id="UP001364211">
    <property type="component" value="Unassembled WGS sequence"/>
</dbReference>
<protein>
    <recommendedName>
        <fullName evidence="4">DUF2795 domain-containing protein</fullName>
    </recommendedName>
</protein>
<dbReference type="EMBL" id="JBBJUP010000010">
    <property type="protein sequence ID" value="MEJ8279968.1"/>
    <property type="molecule type" value="Genomic_DNA"/>
</dbReference>
<sequence length="151" mass="16162">MSAPSAPRRRIGAVAPGTPAQAALPSLPVPPDRTLPPSTELERLRENLARVLAGLRWPAHRWQVLAEAEAWGVSGVVRQQILPLPDGRYPSFESVVDVLTAAARGRLRPLPVRPAPAPDRIHPAERAGVPPRFTRPLPRGGPGPGPGRRPA</sequence>
<feature type="region of interest" description="Disordered" evidence="1">
    <location>
        <begin position="1"/>
        <end position="34"/>
    </location>
</feature>
<reference evidence="2 3" key="1">
    <citation type="submission" date="2024-03" db="EMBL/GenBank/DDBJ databases">
        <title>Draft genome sequence of Pseudonocardia sp. DW16-2.</title>
        <authorList>
            <person name="Duangmal K."/>
        </authorList>
    </citation>
    <scope>NUCLEOTIDE SEQUENCE [LARGE SCALE GENOMIC DNA]</scope>
    <source>
        <strain evidence="2 3">DW16-2</strain>
    </source>
</reference>
<evidence type="ECO:0000256" key="1">
    <source>
        <dbReference type="SAM" id="MobiDB-lite"/>
    </source>
</evidence>
<name>A0ABU8T7Q1_9PSEU</name>
<feature type="region of interest" description="Disordered" evidence="1">
    <location>
        <begin position="109"/>
        <end position="151"/>
    </location>
</feature>
<evidence type="ECO:0000313" key="2">
    <source>
        <dbReference type="EMBL" id="MEJ8279968.1"/>
    </source>
</evidence>
<evidence type="ECO:0008006" key="4">
    <source>
        <dbReference type="Google" id="ProtNLM"/>
    </source>
</evidence>
<keyword evidence="3" id="KW-1185">Reference proteome</keyword>
<dbReference type="RefSeq" id="WP_340290600.1">
    <property type="nucleotide sequence ID" value="NZ_JBBJUP010000010.1"/>
</dbReference>
<feature type="compositionally biased region" description="Pro residues" evidence="1">
    <location>
        <begin position="139"/>
        <end position="151"/>
    </location>
</feature>
<gene>
    <name evidence="2" type="ORF">WJX68_13570</name>
</gene>
<dbReference type="Pfam" id="PF11387">
    <property type="entry name" value="DUF2795"/>
    <property type="match status" value="1"/>
</dbReference>
<comment type="caution">
    <text evidence="2">The sequence shown here is derived from an EMBL/GenBank/DDBJ whole genome shotgun (WGS) entry which is preliminary data.</text>
</comment>
<evidence type="ECO:0000313" key="3">
    <source>
        <dbReference type="Proteomes" id="UP001364211"/>
    </source>
</evidence>
<proteinExistence type="predicted"/>
<accession>A0ABU8T7Q1</accession>
<dbReference type="InterPro" id="IPR021527">
    <property type="entry name" value="DUF2795"/>
</dbReference>